<evidence type="ECO:0000256" key="4">
    <source>
        <dbReference type="ARBA" id="ARBA00022989"/>
    </source>
</evidence>
<dbReference type="PANTHER" id="PTHR36115">
    <property type="entry name" value="PROLINE-RICH ANTIGEN HOMOLOG-RELATED"/>
    <property type="match status" value="1"/>
</dbReference>
<dbReference type="AlphaFoldDB" id="H0R5V4"/>
<sequence>MSQSTLIATRTAPNSIPVPHTGYASWGRRAAAALIDDGVFILISWIVTVLWVITTIEWIADLADQPSHSSNTPLWPPTMFWGWLAILLLMLPIQLAVSYWNFGKLQGRTGASWGKRIVGIMVVDEATGAVLGIGKSFGRDLLHVIDATGFYLGYLWPLWDERNRTFTDIVLNTIVVNQPPKGSNIHE</sequence>
<dbReference type="InterPro" id="IPR051791">
    <property type="entry name" value="Pra-immunoreactive"/>
</dbReference>
<organism evidence="8 9">
    <name type="scientific">Gordonia effusa NBRC 100432</name>
    <dbReference type="NCBI Taxonomy" id="1077974"/>
    <lineage>
        <taxon>Bacteria</taxon>
        <taxon>Bacillati</taxon>
        <taxon>Actinomycetota</taxon>
        <taxon>Actinomycetes</taxon>
        <taxon>Mycobacteriales</taxon>
        <taxon>Gordoniaceae</taxon>
        <taxon>Gordonia</taxon>
    </lineage>
</organism>
<dbReference type="RefSeq" id="WP_007319790.1">
    <property type="nucleotide sequence ID" value="NZ_BAEH01000115.1"/>
</dbReference>
<dbReference type="EMBL" id="BAEH01000115">
    <property type="protein sequence ID" value="GAB20455.1"/>
    <property type="molecule type" value="Genomic_DNA"/>
</dbReference>
<evidence type="ECO:0000256" key="2">
    <source>
        <dbReference type="ARBA" id="ARBA00022475"/>
    </source>
</evidence>
<evidence type="ECO:0000256" key="3">
    <source>
        <dbReference type="ARBA" id="ARBA00022692"/>
    </source>
</evidence>
<dbReference type="InterPro" id="IPR010432">
    <property type="entry name" value="RDD"/>
</dbReference>
<dbReference type="eggNOG" id="COG1714">
    <property type="taxonomic scope" value="Bacteria"/>
</dbReference>
<evidence type="ECO:0000256" key="1">
    <source>
        <dbReference type="ARBA" id="ARBA00004651"/>
    </source>
</evidence>
<comment type="caution">
    <text evidence="8">The sequence shown here is derived from an EMBL/GenBank/DDBJ whole genome shotgun (WGS) entry which is preliminary data.</text>
</comment>
<keyword evidence="4 6" id="KW-1133">Transmembrane helix</keyword>
<accession>H0R5V4</accession>
<dbReference type="PANTHER" id="PTHR36115:SF6">
    <property type="entry name" value="PROLINE-RICH ANTIGEN HOMOLOG"/>
    <property type="match status" value="1"/>
</dbReference>
<evidence type="ECO:0000259" key="7">
    <source>
        <dbReference type="Pfam" id="PF06271"/>
    </source>
</evidence>
<comment type="subcellular location">
    <subcellularLocation>
        <location evidence="1">Cell membrane</location>
        <topology evidence="1">Multi-pass membrane protein</topology>
    </subcellularLocation>
</comment>
<keyword evidence="3 6" id="KW-0812">Transmembrane</keyword>
<feature type="domain" description="RDD" evidence="7">
    <location>
        <begin position="23"/>
        <end position="171"/>
    </location>
</feature>
<dbReference type="OrthoDB" id="9793824at2"/>
<dbReference type="GO" id="GO:0005886">
    <property type="term" value="C:plasma membrane"/>
    <property type="evidence" value="ECO:0007669"/>
    <property type="project" value="UniProtKB-SubCell"/>
</dbReference>
<keyword evidence="5 6" id="KW-0472">Membrane</keyword>
<dbReference type="Proteomes" id="UP000035034">
    <property type="component" value="Unassembled WGS sequence"/>
</dbReference>
<evidence type="ECO:0000313" key="8">
    <source>
        <dbReference type="EMBL" id="GAB20455.1"/>
    </source>
</evidence>
<keyword evidence="9" id="KW-1185">Reference proteome</keyword>
<reference evidence="8 9" key="1">
    <citation type="submission" date="2011-12" db="EMBL/GenBank/DDBJ databases">
        <title>Whole genome shotgun sequence of Gordonia effusa NBRC 100432.</title>
        <authorList>
            <person name="Yoshida I."/>
            <person name="Takarada H."/>
            <person name="Hosoyama A."/>
            <person name="Tsuchikane K."/>
            <person name="Katsumata H."/>
            <person name="Yamazaki S."/>
            <person name="Fujita N."/>
        </authorList>
    </citation>
    <scope>NUCLEOTIDE SEQUENCE [LARGE SCALE GENOMIC DNA]</scope>
    <source>
        <strain evidence="8 9">NBRC 100432</strain>
    </source>
</reference>
<evidence type="ECO:0000256" key="5">
    <source>
        <dbReference type="ARBA" id="ARBA00023136"/>
    </source>
</evidence>
<protein>
    <recommendedName>
        <fullName evidence="7">RDD domain-containing protein</fullName>
    </recommendedName>
</protein>
<gene>
    <name evidence="8" type="ORF">GOEFS_115_00950</name>
</gene>
<evidence type="ECO:0000313" key="9">
    <source>
        <dbReference type="Proteomes" id="UP000035034"/>
    </source>
</evidence>
<feature type="transmembrane region" description="Helical" evidence="6">
    <location>
        <begin position="38"/>
        <end position="60"/>
    </location>
</feature>
<keyword evidence="2" id="KW-1003">Cell membrane</keyword>
<dbReference type="Pfam" id="PF06271">
    <property type="entry name" value="RDD"/>
    <property type="match status" value="1"/>
</dbReference>
<proteinExistence type="predicted"/>
<name>H0R5V4_9ACTN</name>
<feature type="transmembrane region" description="Helical" evidence="6">
    <location>
        <begin position="80"/>
        <end position="102"/>
    </location>
</feature>
<evidence type="ECO:0000256" key="6">
    <source>
        <dbReference type="SAM" id="Phobius"/>
    </source>
</evidence>
<dbReference type="STRING" id="1077974.GOEFS_115_00950"/>